<evidence type="ECO:0000256" key="7">
    <source>
        <dbReference type="SAM" id="MobiDB-lite"/>
    </source>
</evidence>
<dbReference type="InterPro" id="IPR013085">
    <property type="entry name" value="U1-CZ_Znf_C2H2"/>
</dbReference>
<evidence type="ECO:0000313" key="9">
    <source>
        <dbReference type="EMBL" id="KAK4156587.1"/>
    </source>
</evidence>
<keyword evidence="1" id="KW-0479">Metal-binding</keyword>
<feature type="compositionally biased region" description="Polar residues" evidence="7">
    <location>
        <begin position="90"/>
        <end position="101"/>
    </location>
</feature>
<evidence type="ECO:0000313" key="10">
    <source>
        <dbReference type="Proteomes" id="UP001302745"/>
    </source>
</evidence>
<dbReference type="InterPro" id="IPR002110">
    <property type="entry name" value="Ankyrin_rpt"/>
</dbReference>
<evidence type="ECO:0000256" key="1">
    <source>
        <dbReference type="ARBA" id="ARBA00022723"/>
    </source>
</evidence>
<protein>
    <submittedName>
        <fullName evidence="9">Ankyrin repeat-containing domain protein</fullName>
    </submittedName>
</protein>
<feature type="region of interest" description="Disordered" evidence="7">
    <location>
        <begin position="142"/>
        <end position="211"/>
    </location>
</feature>
<dbReference type="InterPro" id="IPR036236">
    <property type="entry name" value="Znf_C2H2_sf"/>
</dbReference>
<feature type="repeat" description="ANK" evidence="6">
    <location>
        <begin position="707"/>
        <end position="734"/>
    </location>
</feature>
<reference evidence="9" key="2">
    <citation type="submission" date="2023-05" db="EMBL/GenBank/DDBJ databases">
        <authorList>
            <consortium name="Lawrence Berkeley National Laboratory"/>
            <person name="Steindorff A."/>
            <person name="Hensen N."/>
            <person name="Bonometti L."/>
            <person name="Westerberg I."/>
            <person name="Brannstrom I.O."/>
            <person name="Guillou S."/>
            <person name="Cros-Aarteil S."/>
            <person name="Calhoun S."/>
            <person name="Haridas S."/>
            <person name="Kuo A."/>
            <person name="Mondo S."/>
            <person name="Pangilinan J."/>
            <person name="Riley R."/>
            <person name="Labutti K."/>
            <person name="Andreopoulos B."/>
            <person name="Lipzen A."/>
            <person name="Chen C."/>
            <person name="Yanf M."/>
            <person name="Daum C."/>
            <person name="Ng V."/>
            <person name="Clum A."/>
            <person name="Ohm R."/>
            <person name="Martin F."/>
            <person name="Silar P."/>
            <person name="Natvig D."/>
            <person name="Lalanne C."/>
            <person name="Gautier V."/>
            <person name="Ament-Velasquez S.L."/>
            <person name="Kruys A."/>
            <person name="Hutchinson M.I."/>
            <person name="Powell A.J."/>
            <person name="Barry K."/>
            <person name="Miller A.N."/>
            <person name="Grigoriev I.V."/>
            <person name="Debuchy R."/>
            <person name="Gladieux P."/>
            <person name="Thoren M.H."/>
            <person name="Johannesson H."/>
        </authorList>
    </citation>
    <scope>NUCLEOTIDE SEQUENCE</scope>
    <source>
        <strain evidence="9">CBS 538.74</strain>
    </source>
</reference>
<sequence length="893" mass="96961">MSEYWKSTPRYWCKHCSTFVRETGLERANHESTAKHQGAIKRSLRDLHRNADQKERDKERAKREVERLNGVVSGSRSGSGSGSHAPRPGTQPSGAPPQKQSAEAERQTQLEQLAELGVNIPTELRGTMAMVGEWTVTSTRVIEKPDEMADSKDLESSEGRATGVKPGRWSGPKRKREAAGQEGAGQGDAAAAAKPEPLPPIKKEPDEEETGLAVISTEETVSDLPSGVAATTIEQGLIPSLKDYLKQRNREYKALYRDWLNGTNDCQYAPATWPAGRCLLTSLPAELLLMICGPLYQADLVHLALTCRALAGASLHLVYQRDVSDFDCLALRWACTFGIEAQFAETPLSTAILATEPEIVRLLLAQGADVHSTTVSGLGYNHRTDLFFPINLAMGTPDMPPFHGFQPGHPQIVRHLLDAGADPNQHNIHQVPPGFDAPPGPATFTPLLMAMQAEIPVETVKLLLERGADPTLRAAHEFSRPSSTDLTPPLCRLWNHPQTVDILRLFIVYGADINTWAENGIPPTLSVILWAEEIIQSCRSIGARHKISPAIKKVLEVVTLMAEATLVEATAGPVRKSSIIDAGVTSSRGQTALRYVCGPFRLADSASLIIPILLRYGADMNNPDHQSRTALHRASLFAASGDRVQPLVEFLGGPANSGLVVDALDSRGWTPLHYTCLFGLWGEPGGQVAAARLLLEKGADIRARTKQGWTPLSLAVFSANKDLVELLLDHGSHLQDLFFSFGQDSEPTLVPVGRIIFVFGSRPNWLDPLPPPAAELASLKTSIATLLGDRMGIPIPLPPVPEDPVLPLADMPWNTALAVARPPPTLRIDVVDHPFRMSCVGATDATARTLEEGIEGVLNALDRLCLTGWIGAVGDPDRPSILWRDYPPHTTNS</sequence>
<evidence type="ECO:0000256" key="2">
    <source>
        <dbReference type="ARBA" id="ARBA00022737"/>
    </source>
</evidence>
<feature type="repeat" description="ANK" evidence="6">
    <location>
        <begin position="343"/>
        <end position="375"/>
    </location>
</feature>
<dbReference type="SUPFAM" id="SSF48403">
    <property type="entry name" value="Ankyrin repeat"/>
    <property type="match status" value="1"/>
</dbReference>
<organism evidence="9 10">
    <name type="scientific">Chaetomidium leptoderma</name>
    <dbReference type="NCBI Taxonomy" id="669021"/>
    <lineage>
        <taxon>Eukaryota</taxon>
        <taxon>Fungi</taxon>
        <taxon>Dikarya</taxon>
        <taxon>Ascomycota</taxon>
        <taxon>Pezizomycotina</taxon>
        <taxon>Sordariomycetes</taxon>
        <taxon>Sordariomycetidae</taxon>
        <taxon>Sordariales</taxon>
        <taxon>Chaetomiaceae</taxon>
        <taxon>Chaetomidium</taxon>
    </lineage>
</organism>
<feature type="compositionally biased region" description="Basic and acidic residues" evidence="7">
    <location>
        <begin position="142"/>
        <end position="158"/>
    </location>
</feature>
<dbReference type="Pfam" id="PF06220">
    <property type="entry name" value="zf-U1"/>
    <property type="match status" value="1"/>
</dbReference>
<gene>
    <name evidence="9" type="ORF">C8A00DRAFT_40974</name>
</gene>
<dbReference type="PANTHER" id="PTHR24134:SF9">
    <property type="entry name" value="ANKYRIN REPEAT AND SOCS BOX PROTEIN 8"/>
    <property type="match status" value="1"/>
</dbReference>
<dbReference type="Gene3D" id="1.25.40.20">
    <property type="entry name" value="Ankyrin repeat-containing domain"/>
    <property type="match status" value="1"/>
</dbReference>
<dbReference type="InterPro" id="IPR036770">
    <property type="entry name" value="Ankyrin_rpt-contain_sf"/>
</dbReference>
<dbReference type="Proteomes" id="UP001302745">
    <property type="component" value="Unassembled WGS sequence"/>
</dbReference>
<dbReference type="GO" id="GO:0008270">
    <property type="term" value="F:zinc ion binding"/>
    <property type="evidence" value="ECO:0007669"/>
    <property type="project" value="UniProtKB-KW"/>
</dbReference>
<reference evidence="9" key="1">
    <citation type="journal article" date="2023" name="Mol. Phylogenet. Evol.">
        <title>Genome-scale phylogeny and comparative genomics of the fungal order Sordariales.</title>
        <authorList>
            <person name="Hensen N."/>
            <person name="Bonometti L."/>
            <person name="Westerberg I."/>
            <person name="Brannstrom I.O."/>
            <person name="Guillou S."/>
            <person name="Cros-Aarteil S."/>
            <person name="Calhoun S."/>
            <person name="Haridas S."/>
            <person name="Kuo A."/>
            <person name="Mondo S."/>
            <person name="Pangilinan J."/>
            <person name="Riley R."/>
            <person name="LaButti K."/>
            <person name="Andreopoulos B."/>
            <person name="Lipzen A."/>
            <person name="Chen C."/>
            <person name="Yan M."/>
            <person name="Daum C."/>
            <person name="Ng V."/>
            <person name="Clum A."/>
            <person name="Steindorff A."/>
            <person name="Ohm R.A."/>
            <person name="Martin F."/>
            <person name="Silar P."/>
            <person name="Natvig D.O."/>
            <person name="Lalanne C."/>
            <person name="Gautier V."/>
            <person name="Ament-Velasquez S.L."/>
            <person name="Kruys A."/>
            <person name="Hutchinson M.I."/>
            <person name="Powell A.J."/>
            <person name="Barry K."/>
            <person name="Miller A.N."/>
            <person name="Grigoriev I.V."/>
            <person name="Debuchy R."/>
            <person name="Gladieux P."/>
            <person name="Hiltunen Thoren M."/>
            <person name="Johannesson H."/>
        </authorList>
    </citation>
    <scope>NUCLEOTIDE SEQUENCE</scope>
    <source>
        <strain evidence="9">CBS 538.74</strain>
    </source>
</reference>
<feature type="domain" description="U1-C C2H2-type zinc finger" evidence="8">
    <location>
        <begin position="9"/>
        <end position="42"/>
    </location>
</feature>
<keyword evidence="3" id="KW-0863">Zinc-finger</keyword>
<dbReference type="SUPFAM" id="SSF57667">
    <property type="entry name" value="beta-beta-alpha zinc fingers"/>
    <property type="match status" value="1"/>
</dbReference>
<proteinExistence type="predicted"/>
<dbReference type="PROSITE" id="PS50088">
    <property type="entry name" value="ANK_REPEAT"/>
    <property type="match status" value="3"/>
</dbReference>
<accession>A0AAN6VRP6</accession>
<comment type="caution">
    <text evidence="9">The sequence shown here is derived from an EMBL/GenBank/DDBJ whole genome shotgun (WGS) entry which is preliminary data.</text>
</comment>
<keyword evidence="10" id="KW-1185">Reference proteome</keyword>
<evidence type="ECO:0000256" key="6">
    <source>
        <dbReference type="PROSITE-ProRule" id="PRU00023"/>
    </source>
</evidence>
<feature type="compositionally biased region" description="Basic and acidic residues" evidence="7">
    <location>
        <begin position="43"/>
        <end position="67"/>
    </location>
</feature>
<evidence type="ECO:0000259" key="8">
    <source>
        <dbReference type="Pfam" id="PF06220"/>
    </source>
</evidence>
<dbReference type="PANTHER" id="PTHR24134">
    <property type="entry name" value="ANKYRIN REPEAT-CONTAINING PROTEIN DDB_G0279043"/>
    <property type="match status" value="1"/>
</dbReference>
<feature type="region of interest" description="Disordered" evidence="7">
    <location>
        <begin position="28"/>
        <end position="107"/>
    </location>
</feature>
<evidence type="ECO:0000256" key="3">
    <source>
        <dbReference type="ARBA" id="ARBA00022771"/>
    </source>
</evidence>
<evidence type="ECO:0000256" key="5">
    <source>
        <dbReference type="ARBA" id="ARBA00023043"/>
    </source>
</evidence>
<dbReference type="AlphaFoldDB" id="A0AAN6VRP6"/>
<evidence type="ECO:0000256" key="4">
    <source>
        <dbReference type="ARBA" id="ARBA00022833"/>
    </source>
</evidence>
<dbReference type="PROSITE" id="PS50297">
    <property type="entry name" value="ANK_REP_REGION"/>
    <property type="match status" value="2"/>
</dbReference>
<dbReference type="EMBL" id="MU856865">
    <property type="protein sequence ID" value="KAK4156587.1"/>
    <property type="molecule type" value="Genomic_DNA"/>
</dbReference>
<dbReference type="Pfam" id="PF12796">
    <property type="entry name" value="Ank_2"/>
    <property type="match status" value="1"/>
</dbReference>
<keyword evidence="4" id="KW-0862">Zinc</keyword>
<feature type="repeat" description="ANK" evidence="6">
    <location>
        <begin position="667"/>
        <end position="706"/>
    </location>
</feature>
<dbReference type="CDD" id="cd09917">
    <property type="entry name" value="F-box_SF"/>
    <property type="match status" value="1"/>
</dbReference>
<dbReference type="SMART" id="SM00248">
    <property type="entry name" value="ANK"/>
    <property type="match status" value="6"/>
</dbReference>
<name>A0AAN6VRP6_9PEZI</name>
<keyword evidence="2" id="KW-0677">Repeat</keyword>
<keyword evidence="5 6" id="KW-0040">ANK repeat</keyword>
<dbReference type="InterPro" id="IPR036047">
    <property type="entry name" value="F-box-like_dom_sf"/>
</dbReference>
<dbReference type="SUPFAM" id="SSF81383">
    <property type="entry name" value="F-box domain"/>
    <property type="match status" value="1"/>
</dbReference>